<dbReference type="InterPro" id="IPR058288">
    <property type="entry name" value="DUF7982"/>
</dbReference>
<evidence type="ECO:0000313" key="2">
    <source>
        <dbReference type="EMBL" id="AIY16079.1"/>
    </source>
</evidence>
<gene>
    <name evidence="2" type="ORF">KR76_03640</name>
</gene>
<sequence>MTRLLAARPTWLPRYDVLLGWLVVAHVVAKIVIFPLVMDAAPHGDEQAYLNGGMALSNAVRDLFGFTSPDSAELERNVVASGWFMPGMPILVAPVYLLFPDAPMWLVRGYLGLVTLALFITVLRVVARRIGPGWACVIAVFPGLIPSWIVFTYASWGDLCAGLLLVLLVAHLFTMFRGLRQGEAPTLREGLVLGLLAIVVLYLRSSTSVLLAALGLLTLVAAVLLLRGRVRLRALGAAGLAGFVFVVLLAPWSIYASQTLDGRVITTTTVPTVMANTFGDRKEVCFGPCDPDSTLWFRPLRYARELGRATDTSEVDTLKVMSDYATRDLTASHYLDQVVHNLGAYSLQPTNFTRYLAPPEGRGAFGRAGELTADIFTWALYVPMFVLGLVSLLFQARRSIEARVLDVLTKVALGGLLIQPFVHIAGGRYWTTAAPMLAIGAFSLLRERELARSGAPRAPDGVVGANDVAVERWLGRFQVLLSAATAVVVVVLIGAAIL</sequence>
<dbReference type="GeneID" id="96608062"/>
<dbReference type="STRING" id="2045.KR76_03640"/>
<accession>A0A0A1DFQ4</accession>
<dbReference type="EMBL" id="CP009896">
    <property type="protein sequence ID" value="AIY16079.1"/>
    <property type="molecule type" value="Genomic_DNA"/>
</dbReference>
<evidence type="ECO:0000313" key="3">
    <source>
        <dbReference type="Proteomes" id="UP000030300"/>
    </source>
</evidence>
<dbReference type="Proteomes" id="UP000030300">
    <property type="component" value="Chromosome"/>
</dbReference>
<name>A0A0A1DFQ4_NOCSI</name>
<dbReference type="Pfam" id="PF25939">
    <property type="entry name" value="DUF7982"/>
    <property type="match status" value="1"/>
</dbReference>
<feature type="domain" description="DUF7982" evidence="1">
    <location>
        <begin position="207"/>
        <end position="313"/>
    </location>
</feature>
<dbReference type="AlphaFoldDB" id="A0A0A1DFQ4"/>
<dbReference type="OrthoDB" id="3763726at2"/>
<organism evidence="2 3">
    <name type="scientific">Nocardioides simplex</name>
    <name type="common">Arthrobacter simplex</name>
    <dbReference type="NCBI Taxonomy" id="2045"/>
    <lineage>
        <taxon>Bacteria</taxon>
        <taxon>Bacillati</taxon>
        <taxon>Actinomycetota</taxon>
        <taxon>Actinomycetes</taxon>
        <taxon>Propionibacteriales</taxon>
        <taxon>Nocardioidaceae</taxon>
        <taxon>Pimelobacter</taxon>
    </lineage>
</organism>
<keyword evidence="3" id="KW-1185">Reference proteome</keyword>
<dbReference type="HOGENOM" id="CLU_547288_0_0_11"/>
<proteinExistence type="predicted"/>
<reference evidence="2 3" key="1">
    <citation type="journal article" date="2015" name="Genome Announc.">
        <title>Complete Genome Sequence of Steroid-Transforming Nocardioides simplex VKM Ac-2033D.</title>
        <authorList>
            <person name="Shtratnikova V.Y."/>
            <person name="Schelkunov M.I."/>
            <person name="Pekov Y.A."/>
            <person name="Fokina V.V."/>
            <person name="Logacheva M.D."/>
            <person name="Sokolov S.L."/>
            <person name="Bragin E.Y."/>
            <person name="Ashapkin V.V."/>
            <person name="Donova M.V."/>
        </authorList>
    </citation>
    <scope>NUCLEOTIDE SEQUENCE [LARGE SCALE GENOMIC DNA]</scope>
    <source>
        <strain evidence="2 3">VKM Ac-2033D</strain>
    </source>
</reference>
<evidence type="ECO:0000259" key="1">
    <source>
        <dbReference type="Pfam" id="PF25939"/>
    </source>
</evidence>
<dbReference type="KEGG" id="psim:KR76_03640"/>
<dbReference type="eggNOG" id="ENOG5031ZNX">
    <property type="taxonomic scope" value="Bacteria"/>
</dbReference>
<protein>
    <recommendedName>
        <fullName evidence="1">DUF7982 domain-containing protein</fullName>
    </recommendedName>
</protein>
<dbReference type="RefSeq" id="WP_038676701.1">
    <property type="nucleotide sequence ID" value="NZ_BJMC01000005.1"/>
</dbReference>